<dbReference type="AlphaFoldDB" id="A0AAD2FPP9"/>
<keyword evidence="3" id="KW-1185">Reference proteome</keyword>
<name>A0AAD2FPP9_9STRA</name>
<accession>A0AAD2FPP9</accession>
<organism evidence="2 3">
    <name type="scientific">Cylindrotheca closterium</name>
    <dbReference type="NCBI Taxonomy" id="2856"/>
    <lineage>
        <taxon>Eukaryota</taxon>
        <taxon>Sar</taxon>
        <taxon>Stramenopiles</taxon>
        <taxon>Ochrophyta</taxon>
        <taxon>Bacillariophyta</taxon>
        <taxon>Bacillariophyceae</taxon>
        <taxon>Bacillariophycidae</taxon>
        <taxon>Bacillariales</taxon>
        <taxon>Bacillariaceae</taxon>
        <taxon>Cylindrotheca</taxon>
    </lineage>
</organism>
<feature type="compositionally biased region" description="Polar residues" evidence="1">
    <location>
        <begin position="210"/>
        <end position="219"/>
    </location>
</feature>
<evidence type="ECO:0000313" key="2">
    <source>
        <dbReference type="EMBL" id="CAJ1948571.1"/>
    </source>
</evidence>
<dbReference type="Proteomes" id="UP001295423">
    <property type="component" value="Unassembled WGS sequence"/>
</dbReference>
<comment type="caution">
    <text evidence="2">The sequence shown here is derived from an EMBL/GenBank/DDBJ whole genome shotgun (WGS) entry which is preliminary data.</text>
</comment>
<gene>
    <name evidence="2" type="ORF">CYCCA115_LOCUS11683</name>
</gene>
<evidence type="ECO:0000313" key="3">
    <source>
        <dbReference type="Proteomes" id="UP001295423"/>
    </source>
</evidence>
<reference evidence="2" key="1">
    <citation type="submission" date="2023-08" db="EMBL/GenBank/DDBJ databases">
        <authorList>
            <person name="Audoor S."/>
            <person name="Bilcke G."/>
        </authorList>
    </citation>
    <scope>NUCLEOTIDE SEQUENCE</scope>
</reference>
<protein>
    <submittedName>
        <fullName evidence="2">Uncharacterized protein</fullName>
    </submittedName>
</protein>
<feature type="region of interest" description="Disordered" evidence="1">
    <location>
        <begin position="182"/>
        <end position="219"/>
    </location>
</feature>
<evidence type="ECO:0000256" key="1">
    <source>
        <dbReference type="SAM" id="MobiDB-lite"/>
    </source>
</evidence>
<proteinExistence type="predicted"/>
<sequence length="230" mass="26364">MENITLPTEADESGSLHFQAPKKVEDAPLRKRKVCFHSRIQCRRFNTPPIMNPDDIWYSKQELASLRKQNKHLQSLEMVSEITSFAGNDDTEEISYVGLNSEMERRQRINRIKEAKTCVLDEQLQQEEDFFKEFYTTYGFKLEHEFIAEFYSFHSIRAAKVAHMKGLKLSFHVESLSAQESANIGGNHRPCSRHSCSQRAKATSDHRPGQNRSIRSADSLTARLTTPAAA</sequence>
<dbReference type="EMBL" id="CAKOGP040001747">
    <property type="protein sequence ID" value="CAJ1948571.1"/>
    <property type="molecule type" value="Genomic_DNA"/>
</dbReference>